<dbReference type="GO" id="GO:0003877">
    <property type="term" value="F:ATP:ADP adenylyltransferase activity"/>
    <property type="evidence" value="ECO:0007669"/>
    <property type="project" value="InterPro"/>
</dbReference>
<dbReference type="Proteomes" id="UP000813461">
    <property type="component" value="Unassembled WGS sequence"/>
</dbReference>
<gene>
    <name evidence="3" type="ORF">FB567DRAFT_589755</name>
</gene>
<dbReference type="Gene3D" id="3.30.428.70">
    <property type="match status" value="1"/>
</dbReference>
<comment type="caution">
    <text evidence="3">The sequence shown here is derived from an EMBL/GenBank/DDBJ whole genome shotgun (WGS) entry which is preliminary data.</text>
</comment>
<reference evidence="3" key="1">
    <citation type="journal article" date="2021" name="Nat. Commun.">
        <title>Genetic determinants of endophytism in the Arabidopsis root mycobiome.</title>
        <authorList>
            <person name="Mesny F."/>
            <person name="Miyauchi S."/>
            <person name="Thiergart T."/>
            <person name="Pickel B."/>
            <person name="Atanasova L."/>
            <person name="Karlsson M."/>
            <person name="Huettel B."/>
            <person name="Barry K.W."/>
            <person name="Haridas S."/>
            <person name="Chen C."/>
            <person name="Bauer D."/>
            <person name="Andreopoulos W."/>
            <person name="Pangilinan J."/>
            <person name="LaButti K."/>
            <person name="Riley R."/>
            <person name="Lipzen A."/>
            <person name="Clum A."/>
            <person name="Drula E."/>
            <person name="Henrissat B."/>
            <person name="Kohler A."/>
            <person name="Grigoriev I.V."/>
            <person name="Martin F.M."/>
            <person name="Hacquard S."/>
        </authorList>
    </citation>
    <scope>NUCLEOTIDE SEQUENCE</scope>
    <source>
        <strain evidence="3">MPI-SDFR-AT-0120</strain>
    </source>
</reference>
<sequence length="285" mass="32227">MDNIPEQQVLDTFDALVAEDLIVYGPHTKHQLTDEGFPMEFRICPALLTKPHTTTASNTNYNHTRRWGPGSDMFCPSERLILCQLNNTHDLALNLFCVDRPQLLILTSDSYRRQHEMLHADDFTAVLDVLRKWEGWYAIFNCGEKGGCSRVHKHLQGLRGAPYAWEALVRAAKGEGKVPFQFFMHRFEAGFTKVDVADVLRVYTEMLGRCRQVLGLNHDEEICPHNVVLWDDSIVVIPRRAGIWKGASANTGGMLGSVWVPDQAEVEKWLQLGCANVLRELGVPS</sequence>
<evidence type="ECO:0008006" key="5">
    <source>
        <dbReference type="Google" id="ProtNLM"/>
    </source>
</evidence>
<organism evidence="3 4">
    <name type="scientific">Paraphoma chrysanthemicola</name>
    <dbReference type="NCBI Taxonomy" id="798071"/>
    <lineage>
        <taxon>Eukaryota</taxon>
        <taxon>Fungi</taxon>
        <taxon>Dikarya</taxon>
        <taxon>Ascomycota</taxon>
        <taxon>Pezizomycotina</taxon>
        <taxon>Dothideomycetes</taxon>
        <taxon>Pleosporomycetidae</taxon>
        <taxon>Pleosporales</taxon>
        <taxon>Pleosporineae</taxon>
        <taxon>Phaeosphaeriaceae</taxon>
        <taxon>Paraphoma</taxon>
    </lineage>
</organism>
<keyword evidence="4" id="KW-1185">Reference proteome</keyword>
<evidence type="ECO:0000313" key="4">
    <source>
        <dbReference type="Proteomes" id="UP000813461"/>
    </source>
</evidence>
<dbReference type="Pfam" id="PF09830">
    <property type="entry name" value="ATP_transf"/>
    <property type="match status" value="1"/>
</dbReference>
<dbReference type="InterPro" id="IPR036265">
    <property type="entry name" value="HIT-like_sf"/>
</dbReference>
<proteinExistence type="predicted"/>
<dbReference type="EMBL" id="JAGMVJ010000005">
    <property type="protein sequence ID" value="KAH7090355.1"/>
    <property type="molecule type" value="Genomic_DNA"/>
</dbReference>
<name>A0A8K0RAK0_9PLEO</name>
<feature type="domain" description="ATP adenylyltransferase C-terminal" evidence="1">
    <location>
        <begin position="177"/>
        <end position="284"/>
    </location>
</feature>
<dbReference type="OrthoDB" id="10267950at2759"/>
<evidence type="ECO:0000259" key="1">
    <source>
        <dbReference type="Pfam" id="PF09830"/>
    </source>
</evidence>
<evidence type="ECO:0000313" key="3">
    <source>
        <dbReference type="EMBL" id="KAH7090355.1"/>
    </source>
</evidence>
<dbReference type="InterPro" id="IPR043171">
    <property type="entry name" value="Ap4A_phos1/2-like"/>
</dbReference>
<accession>A0A8K0RAK0</accession>
<dbReference type="GO" id="GO:0005524">
    <property type="term" value="F:ATP binding"/>
    <property type="evidence" value="ECO:0007669"/>
    <property type="project" value="InterPro"/>
</dbReference>
<dbReference type="PANTHER" id="PTHR38420">
    <property type="entry name" value="AP-4-A PHOSPHORYLASE II"/>
    <property type="match status" value="1"/>
</dbReference>
<dbReference type="InterPro" id="IPR019200">
    <property type="entry name" value="ATP_adenylylTrfase_C"/>
</dbReference>
<dbReference type="SUPFAM" id="SSF54197">
    <property type="entry name" value="HIT-like"/>
    <property type="match status" value="1"/>
</dbReference>
<dbReference type="InterPro" id="IPR009163">
    <property type="entry name" value="Ap4A_phos1/2"/>
</dbReference>
<feature type="domain" description="Ap4A phosphorylase 1/2 N-terminal" evidence="2">
    <location>
        <begin position="32"/>
        <end position="156"/>
    </location>
</feature>
<dbReference type="AlphaFoldDB" id="A0A8K0RAK0"/>
<dbReference type="InterPro" id="IPR045759">
    <property type="entry name" value="Ap4A_phos1/2_N"/>
</dbReference>
<protein>
    <recommendedName>
        <fullName evidence="5">ATP adenylyltransferase</fullName>
    </recommendedName>
</protein>
<evidence type="ECO:0000259" key="2">
    <source>
        <dbReference type="Pfam" id="PF19327"/>
    </source>
</evidence>
<dbReference type="Pfam" id="PF19327">
    <property type="entry name" value="Ap4A_phos_N"/>
    <property type="match status" value="1"/>
</dbReference>
<dbReference type="PANTHER" id="PTHR38420:SF1">
    <property type="entry name" value="PUTATIVE (AFU_ORTHOLOGUE AFUA_5G14690)-RELATED"/>
    <property type="match status" value="1"/>
</dbReference>
<dbReference type="GO" id="GO:0009117">
    <property type="term" value="P:nucleotide metabolic process"/>
    <property type="evidence" value="ECO:0007669"/>
    <property type="project" value="InterPro"/>
</dbReference>